<evidence type="ECO:0000313" key="1">
    <source>
        <dbReference type="EMBL" id="KZT65891.1"/>
    </source>
</evidence>
<feature type="non-terminal residue" evidence="1">
    <location>
        <position position="1"/>
    </location>
</feature>
<dbReference type="SUPFAM" id="SSF51735">
    <property type="entry name" value="NAD(P)-binding Rossmann-fold domains"/>
    <property type="match status" value="1"/>
</dbReference>
<dbReference type="Gene3D" id="3.40.50.720">
    <property type="entry name" value="NAD(P)-binding Rossmann-like Domain"/>
    <property type="match status" value="1"/>
</dbReference>
<protein>
    <recommendedName>
        <fullName evidence="3">NAD(P)-binding protein</fullName>
    </recommendedName>
</protein>
<reference evidence="1 2" key="1">
    <citation type="journal article" date="2016" name="Mol. Biol. Evol.">
        <title>Comparative Genomics of Early-Diverging Mushroom-Forming Fungi Provides Insights into the Origins of Lignocellulose Decay Capabilities.</title>
        <authorList>
            <person name="Nagy L.G."/>
            <person name="Riley R."/>
            <person name="Tritt A."/>
            <person name="Adam C."/>
            <person name="Daum C."/>
            <person name="Floudas D."/>
            <person name="Sun H."/>
            <person name="Yadav J.S."/>
            <person name="Pangilinan J."/>
            <person name="Larsson K.H."/>
            <person name="Matsuura K."/>
            <person name="Barry K."/>
            <person name="Labutti K."/>
            <person name="Kuo R."/>
            <person name="Ohm R.A."/>
            <person name="Bhattacharya S.S."/>
            <person name="Shirouzu T."/>
            <person name="Yoshinaga Y."/>
            <person name="Martin F.M."/>
            <person name="Grigoriev I.V."/>
            <person name="Hibbett D.S."/>
        </authorList>
    </citation>
    <scope>NUCLEOTIDE SEQUENCE [LARGE SCALE GENOMIC DNA]</scope>
    <source>
        <strain evidence="1 2">L-15889</strain>
    </source>
</reference>
<keyword evidence="2" id="KW-1185">Reference proteome</keyword>
<evidence type="ECO:0008006" key="3">
    <source>
        <dbReference type="Google" id="ProtNLM"/>
    </source>
</evidence>
<dbReference type="EMBL" id="KV429098">
    <property type="protein sequence ID" value="KZT65891.1"/>
    <property type="molecule type" value="Genomic_DNA"/>
</dbReference>
<evidence type="ECO:0000313" key="2">
    <source>
        <dbReference type="Proteomes" id="UP000076727"/>
    </source>
</evidence>
<dbReference type="OrthoDB" id="9876299at2759"/>
<dbReference type="AlphaFoldDB" id="A0A165MMQ7"/>
<gene>
    <name evidence="1" type="ORF">DAEQUDRAFT_676042</name>
</gene>
<dbReference type="Proteomes" id="UP000076727">
    <property type="component" value="Unassembled WGS sequence"/>
</dbReference>
<organism evidence="1 2">
    <name type="scientific">Daedalea quercina L-15889</name>
    <dbReference type="NCBI Taxonomy" id="1314783"/>
    <lineage>
        <taxon>Eukaryota</taxon>
        <taxon>Fungi</taxon>
        <taxon>Dikarya</taxon>
        <taxon>Basidiomycota</taxon>
        <taxon>Agaricomycotina</taxon>
        <taxon>Agaricomycetes</taxon>
        <taxon>Polyporales</taxon>
        <taxon>Fomitopsis</taxon>
    </lineage>
</organism>
<name>A0A165MMQ7_9APHY</name>
<accession>A0A165MMQ7</accession>
<sequence>EVNTLRGIHAVNVFLPLLCNSTSKKIVFMGGDAIEHNFIVKTQLTEMACLSITKFMQGMAALKYAVQLKDEGFIVITISPGWVNTTMTTASAGAHE</sequence>
<proteinExistence type="predicted"/>
<dbReference type="InterPro" id="IPR036291">
    <property type="entry name" value="NAD(P)-bd_dom_sf"/>
</dbReference>